<organism evidence="1">
    <name type="scientific">marine metagenome</name>
    <dbReference type="NCBI Taxonomy" id="408172"/>
    <lineage>
        <taxon>unclassified sequences</taxon>
        <taxon>metagenomes</taxon>
        <taxon>ecological metagenomes</taxon>
    </lineage>
</organism>
<feature type="non-terminal residue" evidence="1">
    <location>
        <position position="42"/>
    </location>
</feature>
<protein>
    <submittedName>
        <fullName evidence="1">Uncharacterized protein</fullName>
    </submittedName>
</protein>
<proteinExistence type="predicted"/>
<dbReference type="EMBL" id="UINC01145705">
    <property type="protein sequence ID" value="SVD35999.1"/>
    <property type="molecule type" value="Genomic_DNA"/>
</dbReference>
<dbReference type="AlphaFoldDB" id="A0A382UP00"/>
<accession>A0A382UP00</accession>
<sequence>MAIIVGMSSSARFTSKPHCIMMIISGWLATTSSQSSFSVPVS</sequence>
<evidence type="ECO:0000313" key="1">
    <source>
        <dbReference type="EMBL" id="SVD35999.1"/>
    </source>
</evidence>
<reference evidence="1" key="1">
    <citation type="submission" date="2018-05" db="EMBL/GenBank/DDBJ databases">
        <authorList>
            <person name="Lanie J.A."/>
            <person name="Ng W.-L."/>
            <person name="Kazmierczak K.M."/>
            <person name="Andrzejewski T.M."/>
            <person name="Davidsen T.M."/>
            <person name="Wayne K.J."/>
            <person name="Tettelin H."/>
            <person name="Glass J.I."/>
            <person name="Rusch D."/>
            <person name="Podicherti R."/>
            <person name="Tsui H.-C.T."/>
            <person name="Winkler M.E."/>
        </authorList>
    </citation>
    <scope>NUCLEOTIDE SEQUENCE</scope>
</reference>
<gene>
    <name evidence="1" type="ORF">METZ01_LOCUS388853</name>
</gene>
<name>A0A382UP00_9ZZZZ</name>